<organism evidence="1 2">
    <name type="scientific">Toxocara canis</name>
    <name type="common">Canine roundworm</name>
    <dbReference type="NCBI Taxonomy" id="6265"/>
    <lineage>
        <taxon>Eukaryota</taxon>
        <taxon>Metazoa</taxon>
        <taxon>Ecdysozoa</taxon>
        <taxon>Nematoda</taxon>
        <taxon>Chromadorea</taxon>
        <taxon>Rhabditida</taxon>
        <taxon>Spirurina</taxon>
        <taxon>Ascaridomorpha</taxon>
        <taxon>Ascaridoidea</taxon>
        <taxon>Toxocaridae</taxon>
        <taxon>Toxocara</taxon>
    </lineage>
</organism>
<name>A0A0B2W4V7_TOXCA</name>
<reference evidence="1 2" key="1">
    <citation type="submission" date="2014-11" db="EMBL/GenBank/DDBJ databases">
        <title>Genetic blueprint of the zoonotic pathogen Toxocara canis.</title>
        <authorList>
            <person name="Zhu X.-Q."/>
            <person name="Korhonen P.K."/>
            <person name="Cai H."/>
            <person name="Young N.D."/>
            <person name="Nejsum P."/>
            <person name="von Samson-Himmelstjerna G."/>
            <person name="Boag P.R."/>
            <person name="Tan P."/>
            <person name="Li Q."/>
            <person name="Min J."/>
            <person name="Yang Y."/>
            <person name="Wang X."/>
            <person name="Fang X."/>
            <person name="Hall R.S."/>
            <person name="Hofmann A."/>
            <person name="Sternberg P.W."/>
            <person name="Jex A.R."/>
            <person name="Gasser R.B."/>
        </authorList>
    </citation>
    <scope>NUCLEOTIDE SEQUENCE [LARGE SCALE GENOMIC DNA]</scope>
    <source>
        <strain evidence="1">PN_DK_2014</strain>
    </source>
</reference>
<dbReference type="Proteomes" id="UP000031036">
    <property type="component" value="Unassembled WGS sequence"/>
</dbReference>
<accession>A0A0B2W4V7</accession>
<comment type="caution">
    <text evidence="1">The sequence shown here is derived from an EMBL/GenBank/DDBJ whole genome shotgun (WGS) entry which is preliminary data.</text>
</comment>
<keyword evidence="2" id="KW-1185">Reference proteome</keyword>
<evidence type="ECO:0000313" key="1">
    <source>
        <dbReference type="EMBL" id="KHN88275.1"/>
    </source>
</evidence>
<protein>
    <submittedName>
        <fullName evidence="1">Uncharacterized protein</fullName>
    </submittedName>
</protein>
<gene>
    <name evidence="1" type="ORF">Tcan_13738</name>
</gene>
<dbReference type="AlphaFoldDB" id="A0A0B2W4V7"/>
<sequence>MNDVLTTLSAAAGTIYAKDCQHLNADWHRRIIQYEIKASAELGKAVGSLSWEDGYVEEMAFFIDMGEGIQSLDSLAVKGGWLYSKKRTCVQKQKCDVCTHLRRLSVVGVLYNTYMHYVCEVKLTRSIGARCVRFVVNSAISPTCSERFIENAARLGHIPRLPQHGCASFEKRVPRIGKIT</sequence>
<dbReference type="EMBL" id="JPKZ01000255">
    <property type="protein sequence ID" value="KHN88275.1"/>
    <property type="molecule type" value="Genomic_DNA"/>
</dbReference>
<proteinExistence type="predicted"/>
<evidence type="ECO:0000313" key="2">
    <source>
        <dbReference type="Proteomes" id="UP000031036"/>
    </source>
</evidence>